<keyword evidence="1" id="KW-0145">Chemotaxis</keyword>
<dbReference type="AlphaFoldDB" id="H9UHD7"/>
<name>H9UHD7_SPIAZ</name>
<feature type="coiled-coil region" evidence="4">
    <location>
        <begin position="208"/>
        <end position="235"/>
    </location>
</feature>
<evidence type="ECO:0000313" key="6">
    <source>
        <dbReference type="EMBL" id="AFG36930.1"/>
    </source>
</evidence>
<dbReference type="PROSITE" id="PS50111">
    <property type="entry name" value="CHEMOTAXIS_TRANSDUC_2"/>
    <property type="match status" value="1"/>
</dbReference>
<dbReference type="PRINTS" id="PR00260">
    <property type="entry name" value="CHEMTRNSDUCR"/>
</dbReference>
<evidence type="ECO:0000259" key="5">
    <source>
        <dbReference type="PROSITE" id="PS50111"/>
    </source>
</evidence>
<evidence type="ECO:0000256" key="3">
    <source>
        <dbReference type="PROSITE-ProRule" id="PRU00284"/>
    </source>
</evidence>
<dbReference type="PANTHER" id="PTHR43531:SF11">
    <property type="entry name" value="METHYL-ACCEPTING CHEMOTAXIS PROTEIN 3"/>
    <property type="match status" value="1"/>
</dbReference>
<dbReference type="InterPro" id="IPR051310">
    <property type="entry name" value="MCP_chemotaxis"/>
</dbReference>
<gene>
    <name evidence="6" type="ordered locus">Spiaf_0837</name>
</gene>
<dbReference type="HOGENOM" id="CLU_558850_0_0_12"/>
<dbReference type="InterPro" id="IPR004089">
    <property type="entry name" value="MCPsignal_dom"/>
</dbReference>
<accession>H9UHD7</accession>
<sequence>MIGADTETSIMTIQRKLQITTLLCALLILAAAAASTYSIYSVRKQQGMQEIPANTRMIPALGALLAVSLGLLQHRVLRRTWQAARDFRVEPEAAGSDVQTRLIPEAAAAYALADGCRGRIIHAMQAGAEAAAALPRNRISRLSVSAAGGDYEHADNPGMDYDSGAELAMAVAAGNTQSSVQGVGEIDARMHALPGEIHAQTQAAADAIAAIARAAAELKQRMKLQSDELQTADHNQAGMLDAVRQAVQTSHHIDHRLHEVQRLLQNGNAAVVYTVEEMRSVERDIRGILDVIPIINTLAERTSLLSMNAAIESAHAADHGLGFAVVAEEIGKLAAESSRNAGTISASLHRTVERVQQALQASEHSSELFDGLRSTVDEFTAATAEITTSLSELSAGMHEIHRAVQAIVEATLIVERLTATMQDAGDATGTTLTGGKTMMEGVQSMLDQLGSTATATSGYHRILADAQEASSRSADELLRLLQFEPENG</sequence>
<feature type="domain" description="Methyl-accepting transducer" evidence="5">
    <location>
        <begin position="200"/>
        <end position="422"/>
    </location>
</feature>
<dbReference type="Proteomes" id="UP000007383">
    <property type="component" value="Chromosome"/>
</dbReference>
<dbReference type="PATRIC" id="fig|889378.3.peg.840"/>
<dbReference type="eggNOG" id="COG0840">
    <property type="taxonomic scope" value="Bacteria"/>
</dbReference>
<dbReference type="InterPro" id="IPR004090">
    <property type="entry name" value="Chemotax_Me-accpt_rcpt"/>
</dbReference>
<reference evidence="7" key="1">
    <citation type="journal article" date="2013" name="Stand. Genomic Sci.">
        <title>Complete genome sequence of the halophilic bacterium Spirochaeta africana type strain (Z-7692(T)) from the alkaline Lake Magadi in the East African Rift.</title>
        <authorList>
            <person name="Liolos K."/>
            <person name="Abt B."/>
            <person name="Scheuner C."/>
            <person name="Teshima H."/>
            <person name="Held B."/>
            <person name="Lapidus A."/>
            <person name="Nolan M."/>
            <person name="Lucas S."/>
            <person name="Deshpande S."/>
            <person name="Cheng J.F."/>
            <person name="Tapia R."/>
            <person name="Goodwin L.A."/>
            <person name="Pitluck S."/>
            <person name="Pagani I."/>
            <person name="Ivanova N."/>
            <person name="Mavromatis K."/>
            <person name="Mikhailova N."/>
            <person name="Huntemann M."/>
            <person name="Pati A."/>
            <person name="Chen A."/>
            <person name="Palaniappan K."/>
            <person name="Land M."/>
            <person name="Rohde M."/>
            <person name="Tindall B.J."/>
            <person name="Detter J.C."/>
            <person name="Goker M."/>
            <person name="Bristow J."/>
            <person name="Eisen J.A."/>
            <person name="Markowitz V."/>
            <person name="Hugenholtz P."/>
            <person name="Woyke T."/>
            <person name="Klenk H.P."/>
            <person name="Kyrpides N.C."/>
        </authorList>
    </citation>
    <scope>NUCLEOTIDE SEQUENCE</scope>
    <source>
        <strain evidence="7">ATCC 700263 / DSM 8902 / Z-7692</strain>
    </source>
</reference>
<dbReference type="KEGG" id="sfc:Spiaf_0837"/>
<dbReference type="STRING" id="889378.Spiaf_0837"/>
<proteinExistence type="inferred from homology"/>
<dbReference type="SMART" id="SM00283">
    <property type="entry name" value="MA"/>
    <property type="match status" value="1"/>
</dbReference>
<dbReference type="Pfam" id="PF00015">
    <property type="entry name" value="MCPsignal"/>
    <property type="match status" value="1"/>
</dbReference>
<dbReference type="EMBL" id="CP003282">
    <property type="protein sequence ID" value="AFG36930.1"/>
    <property type="molecule type" value="Genomic_DNA"/>
</dbReference>
<keyword evidence="3" id="KW-0807">Transducer</keyword>
<dbReference type="GO" id="GO:0006935">
    <property type="term" value="P:chemotaxis"/>
    <property type="evidence" value="ECO:0007669"/>
    <property type="project" value="UniProtKB-KW"/>
</dbReference>
<protein>
    <submittedName>
        <fullName evidence="6">Methyl-accepting chemotaxis protein</fullName>
    </submittedName>
</protein>
<evidence type="ECO:0000313" key="7">
    <source>
        <dbReference type="Proteomes" id="UP000007383"/>
    </source>
</evidence>
<evidence type="ECO:0000256" key="4">
    <source>
        <dbReference type="SAM" id="Coils"/>
    </source>
</evidence>
<evidence type="ECO:0000256" key="1">
    <source>
        <dbReference type="ARBA" id="ARBA00022500"/>
    </source>
</evidence>
<keyword evidence="7" id="KW-1185">Reference proteome</keyword>
<keyword evidence="4" id="KW-0175">Coiled coil</keyword>
<dbReference type="GO" id="GO:0005886">
    <property type="term" value="C:plasma membrane"/>
    <property type="evidence" value="ECO:0007669"/>
    <property type="project" value="TreeGrafter"/>
</dbReference>
<dbReference type="SUPFAM" id="SSF58104">
    <property type="entry name" value="Methyl-accepting chemotaxis protein (MCP) signaling domain"/>
    <property type="match status" value="1"/>
</dbReference>
<dbReference type="Gene3D" id="1.10.287.950">
    <property type="entry name" value="Methyl-accepting chemotaxis protein"/>
    <property type="match status" value="1"/>
</dbReference>
<dbReference type="GO" id="GO:0004888">
    <property type="term" value="F:transmembrane signaling receptor activity"/>
    <property type="evidence" value="ECO:0007669"/>
    <property type="project" value="InterPro"/>
</dbReference>
<comment type="similarity">
    <text evidence="2">Belongs to the methyl-accepting chemotaxis (MCP) protein family.</text>
</comment>
<dbReference type="GO" id="GO:0007165">
    <property type="term" value="P:signal transduction"/>
    <property type="evidence" value="ECO:0007669"/>
    <property type="project" value="UniProtKB-KW"/>
</dbReference>
<evidence type="ECO:0000256" key="2">
    <source>
        <dbReference type="ARBA" id="ARBA00029447"/>
    </source>
</evidence>
<dbReference type="PANTHER" id="PTHR43531">
    <property type="entry name" value="PROTEIN ICFG"/>
    <property type="match status" value="1"/>
</dbReference>
<organism evidence="6 7">
    <name type="scientific">Spirochaeta africana (strain ATCC 700263 / DSM 8902 / Z-7692)</name>
    <dbReference type="NCBI Taxonomy" id="889378"/>
    <lineage>
        <taxon>Bacteria</taxon>
        <taxon>Pseudomonadati</taxon>
        <taxon>Spirochaetota</taxon>
        <taxon>Spirochaetia</taxon>
        <taxon>Spirochaetales</taxon>
        <taxon>Spirochaetaceae</taxon>
        <taxon>Spirochaeta</taxon>
    </lineage>
</organism>